<dbReference type="RefSeq" id="WP_378109969.1">
    <property type="nucleotide sequence ID" value="NZ_JBHSNC010000005.1"/>
</dbReference>
<dbReference type="InterPro" id="IPR011051">
    <property type="entry name" value="RmlC_Cupin_sf"/>
</dbReference>
<dbReference type="Pfam" id="PF06172">
    <property type="entry name" value="Cupin_5"/>
    <property type="match status" value="1"/>
</dbReference>
<organism evidence="2 3">
    <name type="scientific">Cohnella yongneupensis</name>
    <dbReference type="NCBI Taxonomy" id="425006"/>
    <lineage>
        <taxon>Bacteria</taxon>
        <taxon>Bacillati</taxon>
        <taxon>Bacillota</taxon>
        <taxon>Bacilli</taxon>
        <taxon>Bacillales</taxon>
        <taxon>Paenibacillaceae</taxon>
        <taxon>Cohnella</taxon>
    </lineage>
</organism>
<dbReference type="PANTHER" id="PTHR33387">
    <property type="entry name" value="RMLC-LIKE JELLY ROLL FOLD PROTEIN"/>
    <property type="match status" value="1"/>
</dbReference>
<dbReference type="InterPro" id="IPR009327">
    <property type="entry name" value="Cupin_DUF985"/>
</dbReference>
<comment type="caution">
    <text evidence="2">The sequence shown here is derived from an EMBL/GenBank/DDBJ whole genome shotgun (WGS) entry which is preliminary data.</text>
</comment>
<protein>
    <submittedName>
        <fullName evidence="2">Cupin domain-containing protein</fullName>
    </submittedName>
</protein>
<dbReference type="EMBL" id="JBHSNC010000005">
    <property type="protein sequence ID" value="MFC5528082.1"/>
    <property type="molecule type" value="Genomic_DNA"/>
</dbReference>
<name>A0ABW0QV93_9BACL</name>
<evidence type="ECO:0000313" key="3">
    <source>
        <dbReference type="Proteomes" id="UP001596108"/>
    </source>
</evidence>
<dbReference type="CDD" id="cd06121">
    <property type="entry name" value="cupin_YML079wp"/>
    <property type="match status" value="1"/>
</dbReference>
<evidence type="ECO:0000313" key="2">
    <source>
        <dbReference type="EMBL" id="MFC5528082.1"/>
    </source>
</evidence>
<dbReference type="SUPFAM" id="SSF51182">
    <property type="entry name" value="RmlC-like cupins"/>
    <property type="match status" value="1"/>
</dbReference>
<dbReference type="Gene3D" id="2.60.120.10">
    <property type="entry name" value="Jelly Rolls"/>
    <property type="match status" value="1"/>
</dbReference>
<keyword evidence="3" id="KW-1185">Reference proteome</keyword>
<gene>
    <name evidence="2" type="ORF">ACFPQ4_01225</name>
</gene>
<dbReference type="InterPro" id="IPR014710">
    <property type="entry name" value="RmlC-like_jellyroll"/>
</dbReference>
<dbReference type="Proteomes" id="UP001596108">
    <property type="component" value="Unassembled WGS sequence"/>
</dbReference>
<evidence type="ECO:0000259" key="1">
    <source>
        <dbReference type="Pfam" id="PF06172"/>
    </source>
</evidence>
<feature type="domain" description="DUF985" evidence="1">
    <location>
        <begin position="6"/>
        <end position="146"/>
    </location>
</feature>
<accession>A0ABW0QV93</accession>
<dbReference type="InterPro" id="IPR039935">
    <property type="entry name" value="YML079W-like"/>
</dbReference>
<dbReference type="PANTHER" id="PTHR33387:SF3">
    <property type="entry name" value="DUF985 DOMAIN-CONTAINING PROTEIN"/>
    <property type="match status" value="1"/>
</dbReference>
<reference evidence="3" key="1">
    <citation type="journal article" date="2019" name="Int. J. Syst. Evol. Microbiol.">
        <title>The Global Catalogue of Microorganisms (GCM) 10K type strain sequencing project: providing services to taxonomists for standard genome sequencing and annotation.</title>
        <authorList>
            <consortium name="The Broad Institute Genomics Platform"/>
            <consortium name="The Broad Institute Genome Sequencing Center for Infectious Disease"/>
            <person name="Wu L."/>
            <person name="Ma J."/>
        </authorList>
    </citation>
    <scope>NUCLEOTIDE SEQUENCE [LARGE SCALE GENOMIC DNA]</scope>
    <source>
        <strain evidence="3">CGMCC 1.18578</strain>
    </source>
</reference>
<proteinExistence type="predicted"/>
<sequence>MQQSPEYWISKLELTAHPEGGHYKITYEAEEKISDQELSVKFKGQRLLYSSIYFLLQSQDFSRLHSLKSDELWYFHAGSSLTVHVIHEDGSYEEVQLGADLERGERLQYLVPKRAIFGSSVRDKDTYSLVGCMVAPGFDFQDFELFTQQELLAQYPQHSEVIRKLAYEELPV</sequence>